<keyword evidence="1" id="KW-1133">Transmembrane helix</keyword>
<evidence type="ECO:0000256" key="1">
    <source>
        <dbReference type="SAM" id="Phobius"/>
    </source>
</evidence>
<sequence length="54" mass="6448">MEYEFYSLLEIWVYTEVCALCKSSILYLFALLDSLLRRFDFSVFGLILSLRNLE</sequence>
<accession>A0A2C9W0T4</accession>
<reference evidence="2" key="1">
    <citation type="submission" date="2016-02" db="EMBL/GenBank/DDBJ databases">
        <title>WGS assembly of Manihot esculenta.</title>
        <authorList>
            <person name="Bredeson J.V."/>
            <person name="Prochnik S.E."/>
            <person name="Lyons J.B."/>
            <person name="Schmutz J."/>
            <person name="Grimwood J."/>
            <person name="Vrebalov J."/>
            <person name="Bart R.S."/>
            <person name="Amuge T."/>
            <person name="Ferguson M.E."/>
            <person name="Green R."/>
            <person name="Putnam N."/>
            <person name="Stites J."/>
            <person name="Rounsley S."/>
            <person name="Rokhsar D.S."/>
        </authorList>
    </citation>
    <scope>NUCLEOTIDE SEQUENCE [LARGE SCALE GENOMIC DNA]</scope>
    <source>
        <tissue evidence="2">Leaf</tissue>
    </source>
</reference>
<keyword evidence="1" id="KW-0812">Transmembrane</keyword>
<name>A0A2C9W0T4_MANES</name>
<feature type="transmembrane region" description="Helical" evidence="1">
    <location>
        <begin position="12"/>
        <end position="32"/>
    </location>
</feature>
<protein>
    <submittedName>
        <fullName evidence="2">Uncharacterized protein</fullName>
    </submittedName>
</protein>
<dbReference type="EMBL" id="CM004390">
    <property type="protein sequence ID" value="OAY52485.1"/>
    <property type="molecule type" value="Genomic_DNA"/>
</dbReference>
<proteinExistence type="predicted"/>
<dbReference type="AlphaFoldDB" id="A0A2C9W0T4"/>
<organism evidence="2">
    <name type="scientific">Manihot esculenta</name>
    <name type="common">Cassava</name>
    <name type="synonym">Jatropha manihot</name>
    <dbReference type="NCBI Taxonomy" id="3983"/>
    <lineage>
        <taxon>Eukaryota</taxon>
        <taxon>Viridiplantae</taxon>
        <taxon>Streptophyta</taxon>
        <taxon>Embryophyta</taxon>
        <taxon>Tracheophyta</taxon>
        <taxon>Spermatophyta</taxon>
        <taxon>Magnoliopsida</taxon>
        <taxon>eudicotyledons</taxon>
        <taxon>Gunneridae</taxon>
        <taxon>Pentapetalae</taxon>
        <taxon>rosids</taxon>
        <taxon>fabids</taxon>
        <taxon>Malpighiales</taxon>
        <taxon>Euphorbiaceae</taxon>
        <taxon>Crotonoideae</taxon>
        <taxon>Manihoteae</taxon>
        <taxon>Manihot</taxon>
    </lineage>
</organism>
<gene>
    <name evidence="2" type="ORF">MANES_04G087300</name>
</gene>
<keyword evidence="1" id="KW-0472">Membrane</keyword>
<evidence type="ECO:0000313" key="2">
    <source>
        <dbReference type="EMBL" id="OAY52485.1"/>
    </source>
</evidence>